<keyword evidence="3" id="KW-1185">Reference proteome</keyword>
<accession>A0A915YC80</accession>
<dbReference type="EMBL" id="AP026867">
    <property type="protein sequence ID" value="BDS10384.1"/>
    <property type="molecule type" value="Genomic_DNA"/>
</dbReference>
<dbReference type="InterPro" id="IPR029058">
    <property type="entry name" value="AB_hydrolase_fold"/>
</dbReference>
<dbReference type="KEGG" id="aup:AsAng_0010920"/>
<dbReference type="InterPro" id="IPR002921">
    <property type="entry name" value="Fungal_lipase-type"/>
</dbReference>
<gene>
    <name evidence="2" type="ORF">AsAng_0010920</name>
</gene>
<organism evidence="2 3">
    <name type="scientific">Aureispira anguillae</name>
    <dbReference type="NCBI Taxonomy" id="2864201"/>
    <lineage>
        <taxon>Bacteria</taxon>
        <taxon>Pseudomonadati</taxon>
        <taxon>Bacteroidota</taxon>
        <taxon>Saprospiria</taxon>
        <taxon>Saprospirales</taxon>
        <taxon>Saprospiraceae</taxon>
        <taxon>Aureispira</taxon>
    </lineage>
</organism>
<dbReference type="AlphaFoldDB" id="A0A915YC80"/>
<dbReference type="SUPFAM" id="SSF53474">
    <property type="entry name" value="alpha/beta-Hydrolases"/>
    <property type="match status" value="1"/>
</dbReference>
<proteinExistence type="predicted"/>
<dbReference type="GO" id="GO:0006629">
    <property type="term" value="P:lipid metabolic process"/>
    <property type="evidence" value="ECO:0007669"/>
    <property type="project" value="InterPro"/>
</dbReference>
<name>A0A915YC80_9BACT</name>
<evidence type="ECO:0000313" key="3">
    <source>
        <dbReference type="Proteomes" id="UP001060919"/>
    </source>
</evidence>
<feature type="domain" description="Fungal lipase-type" evidence="1">
    <location>
        <begin position="280"/>
        <end position="355"/>
    </location>
</feature>
<evidence type="ECO:0000259" key="1">
    <source>
        <dbReference type="Pfam" id="PF01764"/>
    </source>
</evidence>
<dbReference type="Gene3D" id="3.40.50.1820">
    <property type="entry name" value="alpha/beta hydrolase"/>
    <property type="match status" value="1"/>
</dbReference>
<dbReference type="Pfam" id="PF01764">
    <property type="entry name" value="Lipase_3"/>
    <property type="match status" value="1"/>
</dbReference>
<protein>
    <submittedName>
        <fullName evidence="2">Lipase family protein</fullName>
    </submittedName>
</protein>
<dbReference type="Proteomes" id="UP001060919">
    <property type="component" value="Chromosome"/>
</dbReference>
<evidence type="ECO:0000313" key="2">
    <source>
        <dbReference type="EMBL" id="BDS10384.1"/>
    </source>
</evidence>
<dbReference type="RefSeq" id="WP_264791703.1">
    <property type="nucleotide sequence ID" value="NZ_AP026867.1"/>
</dbReference>
<sequence>MSTKLKYSPEERQLYLLNMFANVNSGYIPIGLSAKKNMDRLINCTNSIQKILENDEIKKTVGTWELVWGPFISCSKMDVSQKDHLAFAKSLAAIKAERNNLESNTNVEGEQNFKLEDELGFGSTLGFGGLMGNVGNLLNEAAPSEELGEENRRRGLYQVTDNTMYVIKCVKQPDDVKDGPDYFIGIAGTNSVSPFGWFKEDFDVATMKKWEDVLGNFGEKLPQDGGAISKASWQGLQQLWNMGQEKPVLTEADKAVGREYGKNETAKKEPLWDFIKSLDTTAKIAISGHSLGGALAPVLATVLADKMTAAKMKHTITVLATAGPTPGDQTFINHLHAKVANYKAIYNEIDVVPQAWINKDLKAAAAFYPKAYSFDPTKFPLSNNNIIVNRFMEWAGSLADNKYARKASNEIPNHAFEIKTWNEGKLEGLPEKKLIGVLNSLSSALALASKASKKSFEQICGRKVTDNEIKEFCAFLIYLGLQHVLAYTGRNGFEVQKAMSKMTKIVAPFKEKPAGNFLVGYLSLQYILTPLIKTVAKWAAQYQDVTS</sequence>
<reference evidence="2" key="1">
    <citation type="submission" date="2022-09" db="EMBL/GenBank/DDBJ databases">
        <title>Aureispira anguillicida sp. nov., isolated from Leptocephalus of Japanese eel Anguilla japonica.</title>
        <authorList>
            <person name="Yuasa K."/>
            <person name="Mekata T."/>
            <person name="Ikunari K."/>
        </authorList>
    </citation>
    <scope>NUCLEOTIDE SEQUENCE</scope>
    <source>
        <strain evidence="2">EL160426</strain>
    </source>
</reference>